<proteinExistence type="inferred from homology"/>
<dbReference type="EMBL" id="AP028947">
    <property type="protein sequence ID" value="BET25658.1"/>
    <property type="molecule type" value="Genomic_DNA"/>
</dbReference>
<evidence type="ECO:0000256" key="3">
    <source>
        <dbReference type="ARBA" id="ARBA00022630"/>
    </source>
</evidence>
<comment type="cofactor">
    <cofactor evidence="1 5">
        <name>FAD</name>
        <dbReference type="ChEBI" id="CHEBI:57692"/>
    </cofactor>
</comment>
<dbReference type="InterPro" id="IPR007867">
    <property type="entry name" value="GMC_OxRtase_C"/>
</dbReference>
<dbReference type="PANTHER" id="PTHR11552:SF147">
    <property type="entry name" value="CHOLINE DEHYDROGENASE, MITOCHONDRIAL"/>
    <property type="match status" value="1"/>
</dbReference>
<dbReference type="Gene3D" id="3.30.560.10">
    <property type="entry name" value="Glucose Oxidase, domain 3"/>
    <property type="match status" value="1"/>
</dbReference>
<name>A0AA86J0D2_9BURK</name>
<evidence type="ECO:0000313" key="9">
    <source>
        <dbReference type="EMBL" id="BET25658.1"/>
    </source>
</evidence>
<dbReference type="Pfam" id="PF05199">
    <property type="entry name" value="GMC_oxred_C"/>
    <property type="match status" value="1"/>
</dbReference>
<dbReference type="GO" id="GO:0008812">
    <property type="term" value="F:choline dehydrogenase activity"/>
    <property type="evidence" value="ECO:0007669"/>
    <property type="project" value="TreeGrafter"/>
</dbReference>
<gene>
    <name evidence="9" type="ORF">RGQ30_11590</name>
</gene>
<dbReference type="SUPFAM" id="SSF54373">
    <property type="entry name" value="FAD-linked reductases, C-terminal domain"/>
    <property type="match status" value="1"/>
</dbReference>
<dbReference type="SUPFAM" id="SSF51905">
    <property type="entry name" value="FAD/NAD(P)-binding domain"/>
    <property type="match status" value="1"/>
</dbReference>
<evidence type="ECO:0000259" key="8">
    <source>
        <dbReference type="PROSITE" id="PS00624"/>
    </source>
</evidence>
<feature type="binding site" evidence="5">
    <location>
        <position position="229"/>
    </location>
    <ligand>
        <name>FAD</name>
        <dbReference type="ChEBI" id="CHEBI:57692"/>
    </ligand>
</feature>
<protein>
    <submittedName>
        <fullName evidence="9">GMC family oxidoreductase N-terminal domain-containing protein</fullName>
    </submittedName>
</protein>
<dbReference type="GO" id="GO:0016020">
    <property type="term" value="C:membrane"/>
    <property type="evidence" value="ECO:0007669"/>
    <property type="project" value="TreeGrafter"/>
</dbReference>
<dbReference type="InterPro" id="IPR000172">
    <property type="entry name" value="GMC_OxRdtase_N"/>
</dbReference>
<dbReference type="AlphaFoldDB" id="A0AA86J0D2"/>
<comment type="similarity">
    <text evidence="2 6">Belongs to the GMC oxidoreductase family.</text>
</comment>
<dbReference type="Proteomes" id="UP001329151">
    <property type="component" value="Chromosome"/>
</dbReference>
<dbReference type="PANTHER" id="PTHR11552">
    <property type="entry name" value="GLUCOSE-METHANOL-CHOLINE GMC OXIDOREDUCTASE"/>
    <property type="match status" value="1"/>
</dbReference>
<dbReference type="InterPro" id="IPR036188">
    <property type="entry name" value="FAD/NAD-bd_sf"/>
</dbReference>
<dbReference type="GO" id="GO:0019285">
    <property type="term" value="P:glycine betaine biosynthetic process from choline"/>
    <property type="evidence" value="ECO:0007669"/>
    <property type="project" value="TreeGrafter"/>
</dbReference>
<dbReference type="GO" id="GO:0050660">
    <property type="term" value="F:flavin adenine dinucleotide binding"/>
    <property type="evidence" value="ECO:0007669"/>
    <property type="project" value="InterPro"/>
</dbReference>
<evidence type="ECO:0000256" key="4">
    <source>
        <dbReference type="ARBA" id="ARBA00022827"/>
    </source>
</evidence>
<dbReference type="PROSITE" id="PS00624">
    <property type="entry name" value="GMC_OXRED_2"/>
    <property type="match status" value="1"/>
</dbReference>
<dbReference type="RefSeq" id="WP_130556809.1">
    <property type="nucleotide sequence ID" value="NZ_AP028947.1"/>
</dbReference>
<evidence type="ECO:0000256" key="1">
    <source>
        <dbReference type="ARBA" id="ARBA00001974"/>
    </source>
</evidence>
<dbReference type="PIRSF" id="PIRSF000137">
    <property type="entry name" value="Alcohol_oxidase"/>
    <property type="match status" value="1"/>
</dbReference>
<feature type="binding site" evidence="5">
    <location>
        <begin position="92"/>
        <end position="95"/>
    </location>
    <ligand>
        <name>FAD</name>
        <dbReference type="ChEBI" id="CHEBI:57692"/>
    </ligand>
</feature>
<dbReference type="KEGG" id="lto:RGQ30_11590"/>
<keyword evidence="4 5" id="KW-0274">FAD</keyword>
<feature type="domain" description="Glucose-methanol-choline oxidoreductase N-terminal" evidence="8">
    <location>
        <begin position="264"/>
        <end position="278"/>
    </location>
</feature>
<dbReference type="Pfam" id="PF00732">
    <property type="entry name" value="GMC_oxred_N"/>
    <property type="match status" value="1"/>
</dbReference>
<keyword evidence="3 6" id="KW-0285">Flavoprotein</keyword>
<evidence type="ECO:0000256" key="2">
    <source>
        <dbReference type="ARBA" id="ARBA00010790"/>
    </source>
</evidence>
<dbReference type="PROSITE" id="PS00623">
    <property type="entry name" value="GMC_OXRED_1"/>
    <property type="match status" value="1"/>
</dbReference>
<reference evidence="9 10" key="1">
    <citation type="submission" date="2023-10" db="EMBL/GenBank/DDBJ databases">
        <title>Complete Genome Sequence of Limnobacter thiooxidans CS-K2T, Isolated from freshwater lake sediments in Bavaria, Germany.</title>
        <authorList>
            <person name="Naruki M."/>
            <person name="Watanabe A."/>
            <person name="Warashina T."/>
            <person name="Morita T."/>
            <person name="Arakawa K."/>
        </authorList>
    </citation>
    <scope>NUCLEOTIDE SEQUENCE [LARGE SCALE GENOMIC DNA]</scope>
    <source>
        <strain evidence="9 10">CS-K2</strain>
    </source>
</reference>
<sequence>MNNYDFVVVGGGSAGSVLANRLTECGKYTVLLLEAGPSDKGNPFIHMPAGVAALMHSNKYNWRFWTAPQTHLNNREMFQPRGKALGGSSSINACVAIRGHAWDFDHWASLGCEGWAYNDVLPYFKKSETWAVENSTAIEGQVNLEKFHGLSGPLNIVSPSHRNPLTNAFVQAGVQAGFHHNSDFNGAQQEGVGHYRAYQKGGQRCSNARAYLWPVQSRPNLTIKTGSLVHRVIIQNGQAVGVEYGWEGQSCKATARREVLLSGGAFNSPQLLLLSGIGPAEELTQHGIPLVHELKGVGKNLQDHLDVFLVMRTRKRWPISLHPLSWFRWLVQLLKYFAFRQGELTSNLAEAGGFVHSSPDEKIPDLQLHFVPLAATKHGLNLWPLVREYAYSIMVYDLRPLSRGTVSLRSSNPEDAPWIDPNYGAHQRDISRLVKGIRIARQVVAQKALAEMNREEISPGAELQSDTELEQWVRETAETAYHPVGTCKMGMDEHAVVDMALRVHGIHGLRVVDCSIMPTIVGGNTNAAATMIGEKAAAMILKEAEIKST</sequence>
<evidence type="ECO:0000256" key="6">
    <source>
        <dbReference type="RuleBase" id="RU003968"/>
    </source>
</evidence>
<organism evidence="9 10">
    <name type="scientific">Limnobacter thiooxidans</name>
    <dbReference type="NCBI Taxonomy" id="131080"/>
    <lineage>
        <taxon>Bacteria</taxon>
        <taxon>Pseudomonadati</taxon>
        <taxon>Pseudomonadota</taxon>
        <taxon>Betaproteobacteria</taxon>
        <taxon>Burkholderiales</taxon>
        <taxon>Burkholderiaceae</taxon>
        <taxon>Limnobacter</taxon>
    </lineage>
</organism>
<keyword evidence="10" id="KW-1185">Reference proteome</keyword>
<dbReference type="Gene3D" id="3.50.50.60">
    <property type="entry name" value="FAD/NAD(P)-binding domain"/>
    <property type="match status" value="1"/>
</dbReference>
<dbReference type="InterPro" id="IPR012132">
    <property type="entry name" value="GMC_OxRdtase"/>
</dbReference>
<evidence type="ECO:0000256" key="5">
    <source>
        <dbReference type="PIRSR" id="PIRSR000137-2"/>
    </source>
</evidence>
<evidence type="ECO:0000259" key="7">
    <source>
        <dbReference type="PROSITE" id="PS00623"/>
    </source>
</evidence>
<accession>A0AA86J0D2</accession>
<dbReference type="NCBIfam" id="NF002550">
    <property type="entry name" value="PRK02106.1"/>
    <property type="match status" value="1"/>
</dbReference>
<evidence type="ECO:0000313" key="10">
    <source>
        <dbReference type="Proteomes" id="UP001329151"/>
    </source>
</evidence>
<feature type="domain" description="Glucose-methanol-choline oxidoreductase N-terminal" evidence="7">
    <location>
        <begin position="82"/>
        <end position="105"/>
    </location>
</feature>